<dbReference type="Pfam" id="PF11523">
    <property type="entry name" value="DUF3223"/>
    <property type="match status" value="1"/>
</dbReference>
<name>A0ABN1N8R6_9PSEU</name>
<dbReference type="RefSeq" id="WP_343944929.1">
    <property type="nucleotide sequence ID" value="NZ_BAAAHP010000187.1"/>
</dbReference>
<comment type="caution">
    <text evidence="1">The sequence shown here is derived from an EMBL/GenBank/DDBJ whole genome shotgun (WGS) entry which is preliminary data.</text>
</comment>
<gene>
    <name evidence="1" type="ORF">GCM10009559_58970</name>
</gene>
<organism evidence="1 2">
    <name type="scientific">Pseudonocardia zijingensis</name>
    <dbReference type="NCBI Taxonomy" id="153376"/>
    <lineage>
        <taxon>Bacteria</taxon>
        <taxon>Bacillati</taxon>
        <taxon>Actinomycetota</taxon>
        <taxon>Actinomycetes</taxon>
        <taxon>Pseudonocardiales</taxon>
        <taxon>Pseudonocardiaceae</taxon>
        <taxon>Pseudonocardia</taxon>
    </lineage>
</organism>
<dbReference type="EMBL" id="BAAAHP010000187">
    <property type="protein sequence ID" value="GAA0897775.1"/>
    <property type="molecule type" value="Genomic_DNA"/>
</dbReference>
<evidence type="ECO:0000313" key="2">
    <source>
        <dbReference type="Proteomes" id="UP001499967"/>
    </source>
</evidence>
<proteinExistence type="predicted"/>
<evidence type="ECO:0000313" key="1">
    <source>
        <dbReference type="EMBL" id="GAA0897775.1"/>
    </source>
</evidence>
<dbReference type="PANTHER" id="PTHR33415:SF4">
    <property type="entry name" value="DCL PROTEIN (DUF3223)"/>
    <property type="match status" value="1"/>
</dbReference>
<reference evidence="1 2" key="1">
    <citation type="journal article" date="2019" name="Int. J. Syst. Evol. Microbiol.">
        <title>The Global Catalogue of Microorganisms (GCM) 10K type strain sequencing project: providing services to taxonomists for standard genome sequencing and annotation.</title>
        <authorList>
            <consortium name="The Broad Institute Genomics Platform"/>
            <consortium name="The Broad Institute Genome Sequencing Center for Infectious Disease"/>
            <person name="Wu L."/>
            <person name="Ma J."/>
        </authorList>
    </citation>
    <scope>NUCLEOTIDE SEQUENCE [LARGE SCALE GENOMIC DNA]</scope>
    <source>
        <strain evidence="1 2">JCM 11117</strain>
    </source>
</reference>
<dbReference type="InterPro" id="IPR044673">
    <property type="entry name" value="DCL-like"/>
</dbReference>
<accession>A0ABN1N8R6</accession>
<dbReference type="Gene3D" id="3.10.450.40">
    <property type="match status" value="1"/>
</dbReference>
<sequence>MAPYLLGARRYPSKKAARDEFRRILNSNPDNVPLRGEDAELVSLLVHAGRHPEAAEKVGPGVVDVVIRRSEFGTRGFWLVRRDGSIVDFSYLTALDGQSSVEAEARAALRWEVNDQILAFRDVHAADLAGGTVTCGLCQQLMTPDNVHVDHHEPTFDELASRFAEVLGGWDRLVIEWVGATGRRLQNRDHGDVWQTYHRQTAQLRLTHRRCNLSRART</sequence>
<dbReference type="PANTHER" id="PTHR33415">
    <property type="entry name" value="PROTEIN EMBRYO DEFECTIVE 514"/>
    <property type="match status" value="1"/>
</dbReference>
<dbReference type="Proteomes" id="UP001499967">
    <property type="component" value="Unassembled WGS sequence"/>
</dbReference>
<keyword evidence="2" id="KW-1185">Reference proteome</keyword>
<protein>
    <recommendedName>
        <fullName evidence="3">DUF3223 domain-containing protein</fullName>
    </recommendedName>
</protein>
<evidence type="ECO:0008006" key="3">
    <source>
        <dbReference type="Google" id="ProtNLM"/>
    </source>
</evidence>